<keyword evidence="2" id="KW-1185">Reference proteome</keyword>
<reference evidence="1 2" key="1">
    <citation type="submission" date="2019-10" db="EMBL/GenBank/DDBJ databases">
        <title>Dictyobacter vulcani sp. nov., within the class Ktedonobacteria, isolated from soil of volcanic Mt. Zao.</title>
        <authorList>
            <person name="Zheng Y."/>
            <person name="Wang C.M."/>
            <person name="Sakai Y."/>
            <person name="Abe K."/>
            <person name="Yokota A."/>
            <person name="Yabe S."/>
        </authorList>
    </citation>
    <scope>NUCLEOTIDE SEQUENCE [LARGE SCALE GENOMIC DNA]</scope>
    <source>
        <strain evidence="1 2">W12</strain>
    </source>
</reference>
<gene>
    <name evidence="1" type="ORF">KDW_51190</name>
</gene>
<sequence>MVVEDMVLSEVAEDMVLRVAPTAYGQESPMLLKHVPHLISLQKLQQL</sequence>
<evidence type="ECO:0000313" key="2">
    <source>
        <dbReference type="Proteomes" id="UP000326912"/>
    </source>
</evidence>
<dbReference type="EMBL" id="BKZW01000003">
    <property type="protein sequence ID" value="GER90957.1"/>
    <property type="molecule type" value="Genomic_DNA"/>
</dbReference>
<dbReference type="AlphaFoldDB" id="A0A5J4KWQ5"/>
<comment type="caution">
    <text evidence="1">The sequence shown here is derived from an EMBL/GenBank/DDBJ whole genome shotgun (WGS) entry which is preliminary data.</text>
</comment>
<accession>A0A5J4KWQ5</accession>
<name>A0A5J4KWQ5_9CHLR</name>
<dbReference type="RefSeq" id="WP_170296573.1">
    <property type="nucleotide sequence ID" value="NZ_BKZW01000003.1"/>
</dbReference>
<organism evidence="1 2">
    <name type="scientific">Dictyobacter vulcani</name>
    <dbReference type="NCBI Taxonomy" id="2607529"/>
    <lineage>
        <taxon>Bacteria</taxon>
        <taxon>Bacillati</taxon>
        <taxon>Chloroflexota</taxon>
        <taxon>Ktedonobacteria</taxon>
        <taxon>Ktedonobacterales</taxon>
        <taxon>Dictyobacteraceae</taxon>
        <taxon>Dictyobacter</taxon>
    </lineage>
</organism>
<evidence type="ECO:0000313" key="1">
    <source>
        <dbReference type="EMBL" id="GER90957.1"/>
    </source>
</evidence>
<proteinExistence type="predicted"/>
<protein>
    <submittedName>
        <fullName evidence="1">Uncharacterized protein</fullName>
    </submittedName>
</protein>
<dbReference type="Proteomes" id="UP000326912">
    <property type="component" value="Unassembled WGS sequence"/>
</dbReference>